<evidence type="ECO:0000313" key="2">
    <source>
        <dbReference type="Proteomes" id="UP000237105"/>
    </source>
</evidence>
<gene>
    <name evidence="1" type="ORF">PanWU01x14_051900</name>
</gene>
<comment type="caution">
    <text evidence="1">The sequence shown here is derived from an EMBL/GenBank/DDBJ whole genome shotgun (WGS) entry which is preliminary data.</text>
</comment>
<evidence type="ECO:0000313" key="1">
    <source>
        <dbReference type="EMBL" id="PON74358.1"/>
    </source>
</evidence>
<keyword evidence="2" id="KW-1185">Reference proteome</keyword>
<name>A0A2P5DM43_PARAD</name>
<dbReference type="Proteomes" id="UP000237105">
    <property type="component" value="Unassembled WGS sequence"/>
</dbReference>
<organism evidence="1 2">
    <name type="scientific">Parasponia andersonii</name>
    <name type="common">Sponia andersonii</name>
    <dbReference type="NCBI Taxonomy" id="3476"/>
    <lineage>
        <taxon>Eukaryota</taxon>
        <taxon>Viridiplantae</taxon>
        <taxon>Streptophyta</taxon>
        <taxon>Embryophyta</taxon>
        <taxon>Tracheophyta</taxon>
        <taxon>Spermatophyta</taxon>
        <taxon>Magnoliopsida</taxon>
        <taxon>eudicotyledons</taxon>
        <taxon>Gunneridae</taxon>
        <taxon>Pentapetalae</taxon>
        <taxon>rosids</taxon>
        <taxon>fabids</taxon>
        <taxon>Rosales</taxon>
        <taxon>Cannabaceae</taxon>
        <taxon>Parasponia</taxon>
    </lineage>
</organism>
<dbReference type="EMBL" id="JXTB01000029">
    <property type="protein sequence ID" value="PON74358.1"/>
    <property type="molecule type" value="Genomic_DNA"/>
</dbReference>
<proteinExistence type="predicted"/>
<dbReference type="AlphaFoldDB" id="A0A2P5DM43"/>
<protein>
    <submittedName>
        <fullName evidence="1">Uncharacterized protein</fullName>
    </submittedName>
</protein>
<dbReference type="OrthoDB" id="10452992at2759"/>
<reference evidence="2" key="1">
    <citation type="submission" date="2016-06" db="EMBL/GenBank/DDBJ databases">
        <title>Parallel loss of symbiosis genes in relatives of nitrogen-fixing non-legume Parasponia.</title>
        <authorList>
            <person name="Van Velzen R."/>
            <person name="Holmer R."/>
            <person name="Bu F."/>
            <person name="Rutten L."/>
            <person name="Van Zeijl A."/>
            <person name="Liu W."/>
            <person name="Santuari L."/>
            <person name="Cao Q."/>
            <person name="Sharma T."/>
            <person name="Shen D."/>
            <person name="Roswanjaya Y."/>
            <person name="Wardhani T."/>
            <person name="Kalhor M.S."/>
            <person name="Jansen J."/>
            <person name="Van den Hoogen J."/>
            <person name="Gungor B."/>
            <person name="Hartog M."/>
            <person name="Hontelez J."/>
            <person name="Verver J."/>
            <person name="Yang W.-C."/>
            <person name="Schijlen E."/>
            <person name="Repin R."/>
            <person name="Schilthuizen M."/>
            <person name="Schranz E."/>
            <person name="Heidstra R."/>
            <person name="Miyata K."/>
            <person name="Fedorova E."/>
            <person name="Kohlen W."/>
            <person name="Bisseling T."/>
            <person name="Smit S."/>
            <person name="Geurts R."/>
        </authorList>
    </citation>
    <scope>NUCLEOTIDE SEQUENCE [LARGE SCALE GENOMIC DNA]</scope>
    <source>
        <strain evidence="2">cv. WU1-14</strain>
    </source>
</reference>
<sequence length="48" mass="5827">MSKKLDIFHLHRDMLLRFEEFKEAFSRDLCFNQLKVDPPSNKMAENQQ</sequence>
<accession>A0A2P5DM43</accession>